<dbReference type="FunFam" id="2.30.39.10:FF:000030">
    <property type="entry name" value="Serpin 2"/>
    <property type="match status" value="3"/>
</dbReference>
<dbReference type="VEuPathDB" id="VectorBase:ASTE016240"/>
<dbReference type="GO" id="GO:0004867">
    <property type="term" value="F:serine-type endopeptidase inhibitor activity"/>
    <property type="evidence" value="ECO:0007669"/>
    <property type="project" value="UniProtKB-KW"/>
</dbReference>
<dbReference type="InterPro" id="IPR042185">
    <property type="entry name" value="Serpin_sf_2"/>
</dbReference>
<dbReference type="STRING" id="30069.A0A182Y802"/>
<name>A0A182Y802_ANOST</name>
<evidence type="ECO:0000256" key="2">
    <source>
        <dbReference type="ARBA" id="ARBA00009500"/>
    </source>
</evidence>
<dbReference type="VEuPathDB" id="VectorBase:ASTE016238"/>
<evidence type="ECO:0000256" key="4">
    <source>
        <dbReference type="ARBA" id="ARBA00022690"/>
    </source>
</evidence>
<keyword evidence="6" id="KW-0722">Serine protease inhibitor</keyword>
<accession>A0A182Y802</accession>
<feature type="domain" description="Serpin" evidence="9">
    <location>
        <begin position="31"/>
        <end position="398"/>
    </location>
</feature>
<dbReference type="VEuPathDB" id="VectorBase:ASTEI20_039190"/>
<dbReference type="PANTHER" id="PTHR11461">
    <property type="entry name" value="SERINE PROTEASE INHIBITOR, SERPIN"/>
    <property type="match status" value="1"/>
</dbReference>
<keyword evidence="7" id="KW-0325">Glycoprotein</keyword>
<keyword evidence="11" id="KW-1185">Reference proteome</keyword>
<evidence type="ECO:0000256" key="8">
    <source>
        <dbReference type="RuleBase" id="RU000411"/>
    </source>
</evidence>
<dbReference type="CDD" id="cd19578">
    <property type="entry name" value="serpinK_insect_SRPN2-like"/>
    <property type="match status" value="1"/>
</dbReference>
<reference evidence="10" key="2">
    <citation type="submission" date="2020-05" db="UniProtKB">
        <authorList>
            <consortium name="EnsemblMetazoa"/>
        </authorList>
    </citation>
    <scope>IDENTIFICATION</scope>
    <source>
        <strain evidence="10">Indian</strain>
    </source>
</reference>
<dbReference type="SUPFAM" id="SSF56574">
    <property type="entry name" value="Serpins"/>
    <property type="match status" value="3"/>
</dbReference>
<dbReference type="InterPro" id="IPR023796">
    <property type="entry name" value="Serpin_dom"/>
</dbReference>
<evidence type="ECO:0000256" key="3">
    <source>
        <dbReference type="ARBA" id="ARBA00022525"/>
    </source>
</evidence>
<dbReference type="Gene3D" id="2.30.39.10">
    <property type="entry name" value="Alpha-1-antitrypsin, domain 1"/>
    <property type="match status" value="4"/>
</dbReference>
<comment type="similarity">
    <text evidence="2 8">Belongs to the serpin family.</text>
</comment>
<evidence type="ECO:0000256" key="6">
    <source>
        <dbReference type="ARBA" id="ARBA00022900"/>
    </source>
</evidence>
<dbReference type="EnsemblMetazoa" id="ASTEI04588-RA">
    <property type="protein sequence ID" value="ASTEI04588-PA"/>
    <property type="gene ID" value="ASTEI04588"/>
</dbReference>
<dbReference type="OMA" id="NLANIDW"/>
<feature type="domain" description="Serpin" evidence="9">
    <location>
        <begin position="818"/>
        <end position="1186"/>
    </location>
</feature>
<evidence type="ECO:0000256" key="7">
    <source>
        <dbReference type="ARBA" id="ARBA00023180"/>
    </source>
</evidence>
<dbReference type="AlphaFoldDB" id="A0A182Y802"/>
<dbReference type="InterPro" id="IPR042178">
    <property type="entry name" value="Serpin_sf_1"/>
</dbReference>
<protein>
    <recommendedName>
        <fullName evidence="9">Serpin domain-containing protein</fullName>
    </recommendedName>
</protein>
<keyword evidence="3" id="KW-0964">Secreted</keyword>
<evidence type="ECO:0000256" key="5">
    <source>
        <dbReference type="ARBA" id="ARBA00022729"/>
    </source>
</evidence>
<dbReference type="PANTHER" id="PTHR11461:SF357">
    <property type="entry name" value="SERINE PROTEASE INHIBITOR 27A"/>
    <property type="match status" value="1"/>
</dbReference>
<evidence type="ECO:0000259" key="9">
    <source>
        <dbReference type="SMART" id="SM00093"/>
    </source>
</evidence>
<comment type="subcellular location">
    <subcellularLocation>
        <location evidence="1">Secreted</location>
    </subcellularLocation>
</comment>
<evidence type="ECO:0000313" key="11">
    <source>
        <dbReference type="Proteomes" id="UP000076408"/>
    </source>
</evidence>
<dbReference type="InterPro" id="IPR000215">
    <property type="entry name" value="Serpin_fam"/>
</dbReference>
<proteinExistence type="inferred from homology"/>
<feature type="domain" description="Serpin" evidence="9">
    <location>
        <begin position="446"/>
        <end position="810"/>
    </location>
</feature>
<dbReference type="VEuPathDB" id="VectorBase:ASTEI04588"/>
<dbReference type="SMART" id="SM00093">
    <property type="entry name" value="SERPIN"/>
    <property type="match status" value="3"/>
</dbReference>
<dbReference type="VEuPathDB" id="VectorBase:ASTEI20_033339"/>
<dbReference type="VEuPathDB" id="VectorBase:ASTEI20_044531"/>
<evidence type="ECO:0000256" key="1">
    <source>
        <dbReference type="ARBA" id="ARBA00004613"/>
    </source>
</evidence>
<dbReference type="InterPro" id="IPR036186">
    <property type="entry name" value="Serpin_sf"/>
</dbReference>
<dbReference type="GO" id="GO:0005615">
    <property type="term" value="C:extracellular space"/>
    <property type="evidence" value="ECO:0007669"/>
    <property type="project" value="InterPro"/>
</dbReference>
<dbReference type="Gene3D" id="3.30.497.10">
    <property type="entry name" value="Antithrombin, subunit I, domain 2"/>
    <property type="match status" value="3"/>
</dbReference>
<dbReference type="PROSITE" id="PS00284">
    <property type="entry name" value="SERPIN"/>
    <property type="match status" value="3"/>
</dbReference>
<dbReference type="InterPro" id="IPR023795">
    <property type="entry name" value="Serpin_CS"/>
</dbReference>
<evidence type="ECO:0000313" key="10">
    <source>
        <dbReference type="EnsemblMetazoa" id="ASTEI04588-PA"/>
    </source>
</evidence>
<keyword evidence="5" id="KW-0732">Signal</keyword>
<dbReference type="Proteomes" id="UP000076408">
    <property type="component" value="Unassembled WGS sequence"/>
</dbReference>
<reference evidence="11" key="1">
    <citation type="journal article" date="2014" name="Genome Biol.">
        <title>Genome analysis of a major urban malaria vector mosquito, Anopheles stephensi.</title>
        <authorList>
            <person name="Jiang X."/>
            <person name="Peery A."/>
            <person name="Hall A.B."/>
            <person name="Sharma A."/>
            <person name="Chen X.G."/>
            <person name="Waterhouse R.M."/>
            <person name="Komissarov A."/>
            <person name="Riehle M.M."/>
            <person name="Shouche Y."/>
            <person name="Sharakhova M.V."/>
            <person name="Lawson D."/>
            <person name="Pakpour N."/>
            <person name="Arensburger P."/>
            <person name="Davidson V.L."/>
            <person name="Eiglmeier K."/>
            <person name="Emrich S."/>
            <person name="George P."/>
            <person name="Kennedy R.C."/>
            <person name="Mane S.P."/>
            <person name="Maslen G."/>
            <person name="Oringanje C."/>
            <person name="Qi Y."/>
            <person name="Settlage R."/>
            <person name="Tojo M."/>
            <person name="Tubio J.M."/>
            <person name="Unger M.F."/>
            <person name="Wang B."/>
            <person name="Vernick K.D."/>
            <person name="Ribeiro J.M."/>
            <person name="James A.A."/>
            <person name="Michel K."/>
            <person name="Riehle M.A."/>
            <person name="Luckhart S."/>
            <person name="Sharakhov I.V."/>
            <person name="Tu Z."/>
        </authorList>
    </citation>
    <scope>NUCLEOTIDE SEQUENCE [LARGE SCALE GENOMIC DNA]</scope>
    <source>
        <strain evidence="11">Indian</strain>
    </source>
</reference>
<organism evidence="10 11">
    <name type="scientific">Anopheles stephensi</name>
    <name type="common">Indo-Pakistan malaria mosquito</name>
    <dbReference type="NCBI Taxonomy" id="30069"/>
    <lineage>
        <taxon>Eukaryota</taxon>
        <taxon>Metazoa</taxon>
        <taxon>Ecdysozoa</taxon>
        <taxon>Arthropoda</taxon>
        <taxon>Hexapoda</taxon>
        <taxon>Insecta</taxon>
        <taxon>Pterygota</taxon>
        <taxon>Neoptera</taxon>
        <taxon>Endopterygota</taxon>
        <taxon>Diptera</taxon>
        <taxon>Nematocera</taxon>
        <taxon>Culicoidea</taxon>
        <taxon>Culicidae</taxon>
        <taxon>Anophelinae</taxon>
        <taxon>Anopheles</taxon>
    </lineage>
</organism>
<keyword evidence="4" id="KW-0646">Protease inhibitor</keyword>
<dbReference type="Pfam" id="PF00079">
    <property type="entry name" value="Serpin"/>
    <property type="match status" value="3"/>
</dbReference>
<sequence length="1188" mass="135152">MLLISIGTVHTFRRHHHRQQSSFVSRNDFDWRLAREVFQHETSNVVFSPFSIKLLLTLLYEAAEPGTATQTQLEVALCDPDLNRTRAFYAQFLNASEQTNGDYEFDIGTKMFLDKAHGKLPQAYTDLLEATYRTTIDRVSFNGTKVATDRINSWCEKVTRGRITELVTEDMIQDAELILANVLFLKASWKNSFPDDQTHNRTFHVTDGETVTAEFMNQMDLYDYTDHEELGAEVLRLPYKGRQFSMNMLLPHRNVSLAALTNSLTPTMLDSIAQKFVREEVTVVIPKFRFNYGTLLNEAIQSLGISDIFTQSAALPLLSPTNEQAPNSTSKNKIQVSKMLQKAGIEINEKGTLAFAATEIQLVNKFGYDGEPIVFEANRPFLFYILDEETNALLAATPRKFLQTRFSVDYQPFEGPWNDDFDWGVIKVLVRSGNRRWYGRFNRCHFVHFQEVLHKAPSNAVISPLSVKALLALLYEGSASPSETERELLQALSGGNDQTVSKLQTDLLQYKQMQQDLLITDRVFHDVSVTIMQKYHSIIVARYNASTQAVDFQDTVTAAAQINEWIAYNTRGNIQNIIKPDTLHDALMLLINTIYFKGSWSIPFPTNATVERPFYTGKRSTASRFGPRNVPYMKQRERIFYYKHSDELGAQFLRLPYDKNQLSMVVVLPDEQVSLGQLLTRLTPQSVHQALADMAEEEVEIELPRFSITYSSSMRECLQQLGISRVFTDQAELPLISRGRTTPLKVSTILQKSCILVDEQGTEASAATEGTLVFTILNQPIKFIANRPFLFLIYDEAKGNWLFAGKVEDPLRKNDFDLKFIKEIFKNHNSNVVLSPFSVKILLTLIYEASDTSFGNAVSNTKRELASVIQNENIELTRSYYKQLLESAQQDNKDFDLNIATNFFVDDFIEVINKYQQIANTHYHAMLEKVSYSNPTQAAATINNWVSQHTNGRLREIVTPDSLEGAVITLVNVIYFKGLWTYPFPEVVNNVKPFFGSNGKQSVAQYMEQNGQFYYDNSADLGAQILRLPYRGDKLAMYFILPNQDSSINQVLDRINSGSLHQALWYMEENEVNVTIPKFKYDFSEQLNEPLQQIGIREIFSQNASLPLLARGRGARDEVRVSRIFQKAGITINEVGSEAYAATEIQLVNKFGGDGVQIFNANRPFIFFIEDETLGSMLFAGKIENPVF</sequence>